<dbReference type="RefSeq" id="WP_078777199.1">
    <property type="nucleotide sequence ID" value="NZ_FUWU01000058.1"/>
</dbReference>
<protein>
    <submittedName>
        <fullName evidence="1">Uncharacterized protein</fullName>
    </submittedName>
</protein>
<sequence length="262" mass="30438">MKSSELFALEHSNKSEIHLFLAGNFWQAWEKSAFFFFHRFAQYQVHCRYVKKIQAEMLYLGFPQSALPVLQEKAKGEGWSWTVVDERHIVVAGFVPQTGFEDWKSQRFRKDAEKGIPDSPEKAKPLWVPHDNLLLSLKEFYECTKYVFTRTGEASRLYRYGLGDKLRGECLDFLDILQCAVQKASAFDGSAAYRLYCRVRIKLRLLMDFRQLSEKQWFFINERLEKIQKSLRLESFGLRSTGVSPIESGDPLPAIGNEVLSN</sequence>
<accession>A0A1T4R117</accession>
<dbReference type="Proteomes" id="UP000190449">
    <property type="component" value="Unassembled WGS sequence"/>
</dbReference>
<dbReference type="EMBL" id="FUWU01000058">
    <property type="protein sequence ID" value="SKA09288.1"/>
    <property type="molecule type" value="Genomic_DNA"/>
</dbReference>
<evidence type="ECO:0000313" key="1">
    <source>
        <dbReference type="EMBL" id="SKA09288.1"/>
    </source>
</evidence>
<dbReference type="STRING" id="28122.SAMN02745108_02491"/>
<name>A0A1T4R117_9BACT</name>
<dbReference type="AlphaFoldDB" id="A0A1T4R117"/>
<evidence type="ECO:0000313" key="2">
    <source>
        <dbReference type="Proteomes" id="UP000190449"/>
    </source>
</evidence>
<reference evidence="1 2" key="1">
    <citation type="submission" date="2017-02" db="EMBL/GenBank/DDBJ databases">
        <authorList>
            <person name="Peterson S.W."/>
        </authorList>
    </citation>
    <scope>NUCLEOTIDE SEQUENCE [LARGE SCALE GENOMIC DNA]</scope>
    <source>
        <strain evidence="1 2">ATCC 43854</strain>
    </source>
</reference>
<proteinExistence type="predicted"/>
<gene>
    <name evidence="1" type="ORF">SAMN02745108_02491</name>
</gene>
<organism evidence="1 2">
    <name type="scientific">Fibrobacter intestinalis</name>
    <dbReference type="NCBI Taxonomy" id="28122"/>
    <lineage>
        <taxon>Bacteria</taxon>
        <taxon>Pseudomonadati</taxon>
        <taxon>Fibrobacterota</taxon>
        <taxon>Fibrobacteria</taxon>
        <taxon>Fibrobacterales</taxon>
        <taxon>Fibrobacteraceae</taxon>
        <taxon>Fibrobacter</taxon>
    </lineage>
</organism>